<dbReference type="EMBL" id="PDJI01000004">
    <property type="protein sequence ID" value="PFG40562.1"/>
    <property type="molecule type" value="Genomic_DNA"/>
</dbReference>
<keyword evidence="3" id="KW-1185">Reference proteome</keyword>
<reference evidence="2 3" key="1">
    <citation type="submission" date="2017-10" db="EMBL/GenBank/DDBJ databases">
        <title>Sequencing the genomes of 1000 actinobacteria strains.</title>
        <authorList>
            <person name="Klenk H.-P."/>
        </authorList>
    </citation>
    <scope>NUCLEOTIDE SEQUENCE [LARGE SCALE GENOMIC DNA]</scope>
    <source>
        <strain evidence="2 3">DSM 21838</strain>
    </source>
</reference>
<organism evidence="2 3">
    <name type="scientific">Georgenia soli</name>
    <dbReference type="NCBI Taxonomy" id="638953"/>
    <lineage>
        <taxon>Bacteria</taxon>
        <taxon>Bacillati</taxon>
        <taxon>Actinomycetota</taxon>
        <taxon>Actinomycetes</taxon>
        <taxon>Micrococcales</taxon>
        <taxon>Bogoriellaceae</taxon>
        <taxon>Georgenia</taxon>
    </lineage>
</organism>
<sequence>MSEQPDSTAIELDPESLAEEHVVSEDPADLPEEYEPEPELVSATREADHADVAEQLIEVPGMDEDGDEGEAEEEF</sequence>
<protein>
    <submittedName>
        <fullName evidence="2">Uncharacterized protein</fullName>
    </submittedName>
</protein>
<feature type="compositionally biased region" description="Acidic residues" evidence="1">
    <location>
        <begin position="26"/>
        <end position="38"/>
    </location>
</feature>
<feature type="region of interest" description="Disordered" evidence="1">
    <location>
        <begin position="1"/>
        <end position="45"/>
    </location>
</feature>
<dbReference type="Proteomes" id="UP000222106">
    <property type="component" value="Unassembled WGS sequence"/>
</dbReference>
<name>A0A2A9EQK6_9MICO</name>
<dbReference type="RefSeq" id="WP_098484458.1">
    <property type="nucleotide sequence ID" value="NZ_PDJI01000004.1"/>
</dbReference>
<accession>A0A2A9EQK6</accession>
<dbReference type="AlphaFoldDB" id="A0A2A9EQK6"/>
<comment type="caution">
    <text evidence="2">The sequence shown here is derived from an EMBL/GenBank/DDBJ whole genome shotgun (WGS) entry which is preliminary data.</text>
</comment>
<evidence type="ECO:0000313" key="2">
    <source>
        <dbReference type="EMBL" id="PFG40562.1"/>
    </source>
</evidence>
<gene>
    <name evidence="2" type="ORF">ATJ97_3092</name>
</gene>
<evidence type="ECO:0000313" key="3">
    <source>
        <dbReference type="Proteomes" id="UP000222106"/>
    </source>
</evidence>
<evidence type="ECO:0000256" key="1">
    <source>
        <dbReference type="SAM" id="MobiDB-lite"/>
    </source>
</evidence>
<proteinExistence type="predicted"/>